<comment type="caution">
    <text evidence="2">The sequence shown here is derived from an EMBL/GenBank/DDBJ whole genome shotgun (WGS) entry which is preliminary data.</text>
</comment>
<accession>A0ABV8PYN2</accession>
<dbReference type="RefSeq" id="WP_379013551.1">
    <property type="nucleotide sequence ID" value="NZ_JBHSDC010000012.1"/>
</dbReference>
<organism evidence="2 3">
    <name type="scientific">Parasediminibacterium paludis</name>
    <dbReference type="NCBI Taxonomy" id="908966"/>
    <lineage>
        <taxon>Bacteria</taxon>
        <taxon>Pseudomonadati</taxon>
        <taxon>Bacteroidota</taxon>
        <taxon>Chitinophagia</taxon>
        <taxon>Chitinophagales</taxon>
        <taxon>Chitinophagaceae</taxon>
        <taxon>Parasediminibacterium</taxon>
    </lineage>
</organism>
<gene>
    <name evidence="2" type="ORF">ACFOW1_08405</name>
</gene>
<dbReference type="EMBL" id="JBHSDC010000012">
    <property type="protein sequence ID" value="MFC4231910.1"/>
    <property type="molecule type" value="Genomic_DNA"/>
</dbReference>
<dbReference type="PANTHER" id="PTHR37692">
    <property type="entry name" value="HYPOTHETICAL MEMBRANE SPANNING PROTEIN"/>
    <property type="match status" value="1"/>
</dbReference>
<keyword evidence="1" id="KW-0812">Transmembrane</keyword>
<feature type="transmembrane region" description="Helical" evidence="1">
    <location>
        <begin position="12"/>
        <end position="32"/>
    </location>
</feature>
<dbReference type="Proteomes" id="UP001595906">
    <property type="component" value="Unassembled WGS sequence"/>
</dbReference>
<evidence type="ECO:0000256" key="1">
    <source>
        <dbReference type="SAM" id="Phobius"/>
    </source>
</evidence>
<feature type="transmembrane region" description="Helical" evidence="1">
    <location>
        <begin position="80"/>
        <end position="101"/>
    </location>
</feature>
<proteinExistence type="predicted"/>
<keyword evidence="1" id="KW-0472">Membrane</keyword>
<evidence type="ECO:0000313" key="2">
    <source>
        <dbReference type="EMBL" id="MFC4231910.1"/>
    </source>
</evidence>
<dbReference type="PANTHER" id="PTHR37692:SF1">
    <property type="entry name" value="DUF420 DOMAIN-CONTAINING PROTEIN"/>
    <property type="match status" value="1"/>
</dbReference>
<feature type="transmembrane region" description="Helical" evidence="1">
    <location>
        <begin position="44"/>
        <end position="68"/>
    </location>
</feature>
<keyword evidence="3" id="KW-1185">Reference proteome</keyword>
<protein>
    <submittedName>
        <fullName evidence="2">DUF420 domain-containing protein</fullName>
    </submittedName>
</protein>
<sequence>MLEASLKKNDKKAYVLIGIFSIIVFAVVVLLGKFKLEIDLGFNVHIFATINAIVNALIAVLLVLALVAVKKGNYLLHKKFMMAALVMSIVFLVSYIAHHLLAGEAKFGDSNHDGIVSDDEKLAVGNIRVVYYLILATHIFLAAVILPFILFTAYRALIGEFSLHKKLARITWPLWFYVAVTGPIVYLMISPYYH</sequence>
<feature type="transmembrane region" description="Helical" evidence="1">
    <location>
        <begin position="129"/>
        <end position="153"/>
    </location>
</feature>
<keyword evidence="1" id="KW-1133">Transmembrane helix</keyword>
<dbReference type="InterPro" id="IPR007352">
    <property type="entry name" value="DUF420"/>
</dbReference>
<feature type="transmembrane region" description="Helical" evidence="1">
    <location>
        <begin position="174"/>
        <end position="193"/>
    </location>
</feature>
<name>A0ABV8PYN2_9BACT</name>
<dbReference type="Pfam" id="PF04238">
    <property type="entry name" value="DUF420"/>
    <property type="match status" value="1"/>
</dbReference>
<reference evidence="3" key="1">
    <citation type="journal article" date="2019" name="Int. J. Syst. Evol. Microbiol.">
        <title>The Global Catalogue of Microorganisms (GCM) 10K type strain sequencing project: providing services to taxonomists for standard genome sequencing and annotation.</title>
        <authorList>
            <consortium name="The Broad Institute Genomics Platform"/>
            <consortium name="The Broad Institute Genome Sequencing Center for Infectious Disease"/>
            <person name="Wu L."/>
            <person name="Ma J."/>
        </authorList>
    </citation>
    <scope>NUCLEOTIDE SEQUENCE [LARGE SCALE GENOMIC DNA]</scope>
    <source>
        <strain evidence="3">CECT 8010</strain>
    </source>
</reference>
<evidence type="ECO:0000313" key="3">
    <source>
        <dbReference type="Proteomes" id="UP001595906"/>
    </source>
</evidence>